<feature type="region of interest" description="Disordered" evidence="3">
    <location>
        <begin position="640"/>
        <end position="681"/>
    </location>
</feature>
<keyword evidence="6" id="KW-1185">Reference proteome</keyword>
<dbReference type="InterPro" id="IPR011990">
    <property type="entry name" value="TPR-like_helical_dom_sf"/>
</dbReference>
<gene>
    <name evidence="5" type="ORF">GCM10022215_18550</name>
</gene>
<sequence>MEWRWPDDVRARIEVLGPWRLTIDHRALRVDDLGGARTATALARLAWTTGDPVDRDELAEAVWGDERPATWPSSLRNMLAAARRGLGELPGVRLRSTRAGVVLEIEGGATSDLALISVEHDRADLLRRDGDLAGALDTVREALAASAAEVARDLGGPWLDDLRREVAERRSRLSRLGAEVALRIGDTATAVELARQGLTIRPREEVNHQLLMRALHAGGDRAAALEVYSRLRSLLREEFGTLPSKTTEEVFLDVLRHDEAGDVRDRRRRLPYTSGRLHLLETTQPFVGRTDELDAAVAHLIDGAASAPVLVLAGPAGIGKTRLAAAVAARADEQGLLVLHGRADARVPAPYATVAEAIDGHLGLLDRPELIDLAGNHAAVLSRYLPSCRTLAPSAEATGSPRLERLHAETALVDLLGRIAEAGPTLLVLDDLQWASLTSLRLLEALAEGPGVPGLSVLAIQRDDAPLLPDATGERVLRCDLGPLDREGVAGLLDALRPLTSIAPEESAAVLDGLWQVAAGHPLLTTTLLRGRANDLLRLAQPSAWGPVAREIVPGLPASTALVMRALATAPGPVDIATLGRVTGIEESTVEAIGTGAAALGLLAGDGGPDGVLALHPTVAAVVRGDIPEAEQEQLRRLFAAEPPIPGSADDVTPETPRDRAKRDLPPDARHRVRAAPPSMRSSIDRGEYAAAVDTGLAAFQLLERAGDPDVGARWQLQILLGEAWRALGDERAFATLDDVVREARAIGDVVTMAEAALAFTATGTGTDEAHLSDALLALYEEALAALGEDEPALRARLLGHLGTAYGWRQSSERAAAATTEAITLAETLGDPATLISVYTTGRRALAGSGMVDHQEFFEERLLQLTTDYNDPPTRVRTAIWRFESRVQRGEGAELEELLSPDPTALQMVRDTGSRHSLLYSRAALLLLRGDLDAADSAIEEAAAVGRANSSAASIVEAIRLIQLMLLRWEQGRLTEVRTEFADFCTAHDVPEWWGSMAFCDAAIGRDADIARELDLFFSGFDRAGARIAIPHGLAALMATPVRRLGQVERARRLYDVLAPAAGTGGYVGCFSGPIDHALGVLADTLGDQDAARAHFTAGAEFSRRLGAPLWVARCEAELS</sequence>
<dbReference type="InterPro" id="IPR027417">
    <property type="entry name" value="P-loop_NTPase"/>
</dbReference>
<accession>A0ABP7XIJ1</accession>
<evidence type="ECO:0000313" key="6">
    <source>
        <dbReference type="Proteomes" id="UP001501495"/>
    </source>
</evidence>
<evidence type="ECO:0000259" key="4">
    <source>
        <dbReference type="SMART" id="SM01043"/>
    </source>
</evidence>
<name>A0ABP7XIJ1_9ACTN</name>
<dbReference type="PANTHER" id="PTHR35807">
    <property type="entry name" value="TRANSCRIPTIONAL REGULATOR REDD-RELATED"/>
    <property type="match status" value="1"/>
</dbReference>
<organism evidence="5 6">
    <name type="scientific">Nocardioides fonticola</name>
    <dbReference type="NCBI Taxonomy" id="450363"/>
    <lineage>
        <taxon>Bacteria</taxon>
        <taxon>Bacillati</taxon>
        <taxon>Actinomycetota</taxon>
        <taxon>Actinomycetes</taxon>
        <taxon>Propionibacteriales</taxon>
        <taxon>Nocardioidaceae</taxon>
        <taxon>Nocardioides</taxon>
    </lineage>
</organism>
<dbReference type="SUPFAM" id="SSF48452">
    <property type="entry name" value="TPR-like"/>
    <property type="match status" value="1"/>
</dbReference>
<dbReference type="SMART" id="SM01043">
    <property type="entry name" value="BTAD"/>
    <property type="match status" value="1"/>
</dbReference>
<dbReference type="InterPro" id="IPR016032">
    <property type="entry name" value="Sig_transdc_resp-reg_C-effctor"/>
</dbReference>
<reference evidence="6" key="1">
    <citation type="journal article" date="2019" name="Int. J. Syst. Evol. Microbiol.">
        <title>The Global Catalogue of Microorganisms (GCM) 10K type strain sequencing project: providing services to taxonomists for standard genome sequencing and annotation.</title>
        <authorList>
            <consortium name="The Broad Institute Genomics Platform"/>
            <consortium name="The Broad Institute Genome Sequencing Center for Infectious Disease"/>
            <person name="Wu L."/>
            <person name="Ma J."/>
        </authorList>
    </citation>
    <scope>NUCLEOTIDE SEQUENCE [LARGE SCALE GENOMIC DNA]</scope>
    <source>
        <strain evidence="6">JCM 16703</strain>
    </source>
</reference>
<dbReference type="Pfam" id="PF03704">
    <property type="entry name" value="BTAD"/>
    <property type="match status" value="1"/>
</dbReference>
<dbReference type="EMBL" id="BAAAZH010000012">
    <property type="protein sequence ID" value="GAA4117642.1"/>
    <property type="molecule type" value="Genomic_DNA"/>
</dbReference>
<dbReference type="InterPro" id="IPR036388">
    <property type="entry name" value="WH-like_DNA-bd_sf"/>
</dbReference>
<dbReference type="Gene3D" id="1.10.10.10">
    <property type="entry name" value="Winged helix-like DNA-binding domain superfamily/Winged helix DNA-binding domain"/>
    <property type="match status" value="1"/>
</dbReference>
<comment type="caution">
    <text evidence="5">The sequence shown here is derived from an EMBL/GenBank/DDBJ whole genome shotgun (WGS) entry which is preliminary data.</text>
</comment>
<evidence type="ECO:0000256" key="2">
    <source>
        <dbReference type="ARBA" id="ARBA00023163"/>
    </source>
</evidence>
<dbReference type="RefSeq" id="WP_344733053.1">
    <property type="nucleotide sequence ID" value="NZ_BAAAZH010000012.1"/>
</dbReference>
<dbReference type="PANTHER" id="PTHR35807:SF1">
    <property type="entry name" value="TRANSCRIPTIONAL REGULATOR REDD"/>
    <property type="match status" value="1"/>
</dbReference>
<dbReference type="InterPro" id="IPR041664">
    <property type="entry name" value="AAA_16"/>
</dbReference>
<keyword evidence="2" id="KW-0804">Transcription</keyword>
<dbReference type="Pfam" id="PF13191">
    <property type="entry name" value="AAA_16"/>
    <property type="match status" value="1"/>
</dbReference>
<dbReference type="Gene3D" id="3.40.50.300">
    <property type="entry name" value="P-loop containing nucleotide triphosphate hydrolases"/>
    <property type="match status" value="1"/>
</dbReference>
<feature type="compositionally biased region" description="Basic and acidic residues" evidence="3">
    <location>
        <begin position="656"/>
        <end position="670"/>
    </location>
</feature>
<dbReference type="Gene3D" id="1.25.40.10">
    <property type="entry name" value="Tetratricopeptide repeat domain"/>
    <property type="match status" value="2"/>
</dbReference>
<dbReference type="InterPro" id="IPR005158">
    <property type="entry name" value="BTAD"/>
</dbReference>
<dbReference type="Proteomes" id="UP001501495">
    <property type="component" value="Unassembled WGS sequence"/>
</dbReference>
<protein>
    <recommendedName>
        <fullName evidence="4">Bacterial transcriptional activator domain-containing protein</fullName>
    </recommendedName>
</protein>
<dbReference type="InterPro" id="IPR051677">
    <property type="entry name" value="AfsR-DnrI-RedD_regulator"/>
</dbReference>
<feature type="domain" description="Bacterial transcriptional activator" evidence="4">
    <location>
        <begin position="111"/>
        <end position="255"/>
    </location>
</feature>
<dbReference type="SUPFAM" id="SSF46894">
    <property type="entry name" value="C-terminal effector domain of the bipartite response regulators"/>
    <property type="match status" value="1"/>
</dbReference>
<evidence type="ECO:0000256" key="3">
    <source>
        <dbReference type="SAM" id="MobiDB-lite"/>
    </source>
</evidence>
<keyword evidence="1" id="KW-0805">Transcription regulation</keyword>
<dbReference type="SUPFAM" id="SSF52540">
    <property type="entry name" value="P-loop containing nucleoside triphosphate hydrolases"/>
    <property type="match status" value="1"/>
</dbReference>
<evidence type="ECO:0000313" key="5">
    <source>
        <dbReference type="EMBL" id="GAA4117642.1"/>
    </source>
</evidence>
<evidence type="ECO:0000256" key="1">
    <source>
        <dbReference type="ARBA" id="ARBA00023015"/>
    </source>
</evidence>
<proteinExistence type="predicted"/>